<reference evidence="2 3" key="1">
    <citation type="submission" date="2021-06" db="EMBL/GenBank/DDBJ databases">
        <title>Chromosome-level genome assembly of the red-tail catfish (Hemibagrus wyckioides).</title>
        <authorList>
            <person name="Shao F."/>
        </authorList>
    </citation>
    <scope>NUCLEOTIDE SEQUENCE [LARGE SCALE GENOMIC DNA]</scope>
    <source>
        <strain evidence="2">EC202008001</strain>
        <tissue evidence="2">Blood</tissue>
    </source>
</reference>
<gene>
    <name evidence="2" type="ORF">KOW79_018586</name>
</gene>
<organism evidence="2 3">
    <name type="scientific">Hemibagrus wyckioides</name>
    <dbReference type="NCBI Taxonomy" id="337641"/>
    <lineage>
        <taxon>Eukaryota</taxon>
        <taxon>Metazoa</taxon>
        <taxon>Chordata</taxon>
        <taxon>Craniata</taxon>
        <taxon>Vertebrata</taxon>
        <taxon>Euteleostomi</taxon>
        <taxon>Actinopterygii</taxon>
        <taxon>Neopterygii</taxon>
        <taxon>Teleostei</taxon>
        <taxon>Ostariophysi</taxon>
        <taxon>Siluriformes</taxon>
        <taxon>Bagridae</taxon>
        <taxon>Hemibagrus</taxon>
    </lineage>
</organism>
<protein>
    <submittedName>
        <fullName evidence="2">Uncharacterized protein</fullName>
    </submittedName>
</protein>
<accession>A0A9D3N7F0</accession>
<sequence length="140" mass="15700">MVDVRFSAFLFYSKTRDTCPIKNAVHAGRCSGSGSSTRGVNAKTGGRTRGRTDGEVELNKCEMQKIWKRRGERRTERNGQNETDEDEKQSAEVRVPAQMADWSRGTCCHCACRLQEKKNSSSRLAAAARMLHAARDGFRK</sequence>
<keyword evidence="3" id="KW-1185">Reference proteome</keyword>
<feature type="region of interest" description="Disordered" evidence="1">
    <location>
        <begin position="30"/>
        <end position="55"/>
    </location>
</feature>
<evidence type="ECO:0000313" key="3">
    <source>
        <dbReference type="Proteomes" id="UP000824219"/>
    </source>
</evidence>
<evidence type="ECO:0000256" key="1">
    <source>
        <dbReference type="SAM" id="MobiDB-lite"/>
    </source>
</evidence>
<name>A0A9D3N7F0_9TELE</name>
<comment type="caution">
    <text evidence="2">The sequence shown here is derived from an EMBL/GenBank/DDBJ whole genome shotgun (WGS) entry which is preliminary data.</text>
</comment>
<feature type="compositionally biased region" description="Low complexity" evidence="1">
    <location>
        <begin position="30"/>
        <end position="39"/>
    </location>
</feature>
<feature type="region of interest" description="Disordered" evidence="1">
    <location>
        <begin position="67"/>
        <end position="93"/>
    </location>
</feature>
<dbReference type="AlphaFoldDB" id="A0A9D3N7F0"/>
<dbReference type="Proteomes" id="UP000824219">
    <property type="component" value="Linkage Group LG23"/>
</dbReference>
<evidence type="ECO:0000313" key="2">
    <source>
        <dbReference type="EMBL" id="KAG7317551.1"/>
    </source>
</evidence>
<proteinExistence type="predicted"/>
<dbReference type="EMBL" id="JAHKSW010000023">
    <property type="protein sequence ID" value="KAG7317551.1"/>
    <property type="molecule type" value="Genomic_DNA"/>
</dbReference>